<evidence type="ECO:0000256" key="4">
    <source>
        <dbReference type="ARBA" id="ARBA00022676"/>
    </source>
</evidence>
<keyword evidence="4" id="KW-0328">Glycosyltransferase</keyword>
<accession>A0A931B8S8</accession>
<evidence type="ECO:0000313" key="13">
    <source>
        <dbReference type="Proteomes" id="UP000657385"/>
    </source>
</evidence>
<evidence type="ECO:0000313" key="12">
    <source>
        <dbReference type="EMBL" id="MBF9071131.1"/>
    </source>
</evidence>
<evidence type="ECO:0000256" key="3">
    <source>
        <dbReference type="ARBA" id="ARBA00022502"/>
    </source>
</evidence>
<evidence type="ECO:0000256" key="6">
    <source>
        <dbReference type="ARBA" id="ARBA00022692"/>
    </source>
</evidence>
<dbReference type="PANTHER" id="PTHR12468">
    <property type="entry name" value="GPI MANNOSYLTRANSFERASE 2"/>
    <property type="match status" value="1"/>
</dbReference>
<keyword evidence="7" id="KW-0256">Endoplasmic reticulum</keyword>
<comment type="subcellular location">
    <subcellularLocation>
        <location evidence="1">Endoplasmic reticulum membrane</location>
        <topology evidence="1">Multi-pass membrane protein</topology>
    </subcellularLocation>
</comment>
<keyword evidence="13" id="KW-1185">Reference proteome</keyword>
<keyword evidence="6 11" id="KW-0812">Transmembrane</keyword>
<feature type="transmembrane region" description="Helical" evidence="11">
    <location>
        <begin position="349"/>
        <end position="368"/>
    </location>
</feature>
<evidence type="ECO:0000256" key="7">
    <source>
        <dbReference type="ARBA" id="ARBA00022824"/>
    </source>
</evidence>
<dbReference type="RefSeq" id="WP_196196275.1">
    <property type="nucleotide sequence ID" value="NZ_JADPRT010000010.1"/>
</dbReference>
<keyword evidence="8 11" id="KW-1133">Transmembrane helix</keyword>
<dbReference type="AlphaFoldDB" id="A0A931B8S8"/>
<dbReference type="GO" id="GO:0006506">
    <property type="term" value="P:GPI anchor biosynthetic process"/>
    <property type="evidence" value="ECO:0007669"/>
    <property type="project" value="UniProtKB-KW"/>
</dbReference>
<keyword evidence="5" id="KW-0808">Transferase</keyword>
<evidence type="ECO:0000256" key="11">
    <source>
        <dbReference type="SAM" id="Phobius"/>
    </source>
</evidence>
<dbReference type="Proteomes" id="UP000657385">
    <property type="component" value="Unassembled WGS sequence"/>
</dbReference>
<gene>
    <name evidence="12" type="ORF">I2501_24230</name>
</gene>
<dbReference type="GO" id="GO:0000009">
    <property type="term" value="F:alpha-1,6-mannosyltransferase activity"/>
    <property type="evidence" value="ECO:0007669"/>
    <property type="project" value="InterPro"/>
</dbReference>
<evidence type="ECO:0000256" key="9">
    <source>
        <dbReference type="ARBA" id="ARBA00023136"/>
    </source>
</evidence>
<dbReference type="Pfam" id="PF04188">
    <property type="entry name" value="Mannosyl_trans2"/>
    <property type="match status" value="1"/>
</dbReference>
<protein>
    <recommendedName>
        <fullName evidence="14">Integral membrane protein</fullName>
    </recommendedName>
</protein>
<dbReference type="GO" id="GO:0016020">
    <property type="term" value="C:membrane"/>
    <property type="evidence" value="ECO:0007669"/>
    <property type="project" value="GOC"/>
</dbReference>
<dbReference type="PANTHER" id="PTHR12468:SF2">
    <property type="entry name" value="GPI MANNOSYLTRANSFERASE 2"/>
    <property type="match status" value="1"/>
</dbReference>
<evidence type="ECO:0000256" key="1">
    <source>
        <dbReference type="ARBA" id="ARBA00004477"/>
    </source>
</evidence>
<dbReference type="GO" id="GO:0004376">
    <property type="term" value="F:GPI mannosyltransferase activity"/>
    <property type="evidence" value="ECO:0007669"/>
    <property type="project" value="InterPro"/>
</dbReference>
<evidence type="ECO:0000256" key="8">
    <source>
        <dbReference type="ARBA" id="ARBA00022989"/>
    </source>
</evidence>
<dbReference type="InterPro" id="IPR007315">
    <property type="entry name" value="PIG-V/Gpi18"/>
</dbReference>
<reference evidence="12" key="1">
    <citation type="submission" date="2020-11" db="EMBL/GenBank/DDBJ databases">
        <title>Isolation and identification of active actinomycetes.</title>
        <authorList>
            <person name="Yu B."/>
        </authorList>
    </citation>
    <scope>NUCLEOTIDE SEQUENCE</scope>
    <source>
        <strain evidence="12">NEAU-YB345</strain>
    </source>
</reference>
<evidence type="ECO:0000256" key="10">
    <source>
        <dbReference type="SAM" id="MobiDB-lite"/>
    </source>
</evidence>
<keyword evidence="3" id="KW-0337">GPI-anchor biosynthesis</keyword>
<proteinExistence type="predicted"/>
<feature type="transmembrane region" description="Helical" evidence="11">
    <location>
        <begin position="426"/>
        <end position="445"/>
    </location>
</feature>
<comment type="pathway">
    <text evidence="2">Glycolipid biosynthesis; glycosylphosphatidylinositol-anchor biosynthesis.</text>
</comment>
<feature type="transmembrane region" description="Helical" evidence="11">
    <location>
        <begin position="170"/>
        <end position="189"/>
    </location>
</feature>
<dbReference type="EMBL" id="JADPRT010000010">
    <property type="protein sequence ID" value="MBF9071131.1"/>
    <property type="molecule type" value="Genomic_DNA"/>
</dbReference>
<evidence type="ECO:0000256" key="5">
    <source>
        <dbReference type="ARBA" id="ARBA00022679"/>
    </source>
</evidence>
<feature type="transmembrane region" description="Helical" evidence="11">
    <location>
        <begin position="227"/>
        <end position="245"/>
    </location>
</feature>
<feature type="region of interest" description="Disordered" evidence="10">
    <location>
        <begin position="1"/>
        <end position="20"/>
    </location>
</feature>
<comment type="caution">
    <text evidence="12">The sequence shown here is derived from an EMBL/GenBank/DDBJ whole genome shotgun (WGS) entry which is preliminary data.</text>
</comment>
<keyword evidence="9 11" id="KW-0472">Membrane</keyword>
<feature type="transmembrane region" description="Helical" evidence="11">
    <location>
        <begin position="289"/>
        <end position="308"/>
    </location>
</feature>
<name>A0A931B8S8_9ACTN</name>
<feature type="transmembrane region" description="Helical" evidence="11">
    <location>
        <begin position="135"/>
        <end position="158"/>
    </location>
</feature>
<feature type="transmembrane region" description="Helical" evidence="11">
    <location>
        <begin position="401"/>
        <end position="419"/>
    </location>
</feature>
<feature type="transmembrane region" description="Helical" evidence="11">
    <location>
        <begin position="375"/>
        <end position="395"/>
    </location>
</feature>
<evidence type="ECO:0000256" key="2">
    <source>
        <dbReference type="ARBA" id="ARBA00004687"/>
    </source>
</evidence>
<feature type="transmembrane region" description="Helical" evidence="11">
    <location>
        <begin position="51"/>
        <end position="70"/>
    </location>
</feature>
<organism evidence="12 13">
    <name type="scientific">Streptacidiphilus fuscans</name>
    <dbReference type="NCBI Taxonomy" id="2789292"/>
    <lineage>
        <taxon>Bacteria</taxon>
        <taxon>Bacillati</taxon>
        <taxon>Actinomycetota</taxon>
        <taxon>Actinomycetes</taxon>
        <taxon>Kitasatosporales</taxon>
        <taxon>Streptomycetaceae</taxon>
        <taxon>Streptacidiphilus</taxon>
    </lineage>
</organism>
<sequence>MSVPTSAPEQPEQTAGQAQAPTSGFAIRLPARTPTGWRTGLALALRAAEPALLLFMVARAVGMSLIIFLSPGSATYALRRLALHWDASWYLDIAQHGYDHAIRPMLPGATIQTTNLAFFPVYPAMIKVTHTVLPFLSWGTVGVLTASACAVGAAWGIFAATSFRYGEKVGTIAALLWGVAPVAAVETAGYSESAFTMFSAWTLYCVVSRRWIAAGVLSILAGLTRPTGVAVAAAVMCAGAMEIWLRYQRRRAEQGQGRLLPWLDRLPWFDGADLDAAPLATEPPLWKPLVAILMAPVGWVGFVGWTALRLHNLNAYFQIQAGWHSKFNFGMSTAHDMRLLFTSANPVGLYYPVVAGVLIAAAVVFVTSIAQRQPLAFVMFSFVIMVIAYGDTAFFSSRARFLLPAFPLLIPLAAGFARVRTKATLYAVLAACAISSGLYGAYILLYSPSAP</sequence>
<evidence type="ECO:0008006" key="14">
    <source>
        <dbReference type="Google" id="ProtNLM"/>
    </source>
</evidence>